<sequence>MKKTLLATALILSPVAALAMPAVGDVVGTNPTDVSAALGAKGCTVSDFEAEDGKVEAVCSDEAKMVWEVVIDPASGAVTEIKEKD</sequence>
<dbReference type="Pfam" id="PF13670">
    <property type="entry name" value="PepSY_2"/>
    <property type="match status" value="1"/>
</dbReference>
<dbReference type="OrthoDB" id="7916581at2"/>
<gene>
    <name evidence="3" type="ORF">SAMN05877831_11366</name>
</gene>
<keyword evidence="4" id="KW-1185">Reference proteome</keyword>
<evidence type="ECO:0000259" key="2">
    <source>
        <dbReference type="Pfam" id="PF13670"/>
    </source>
</evidence>
<evidence type="ECO:0000256" key="1">
    <source>
        <dbReference type="SAM" id="SignalP"/>
    </source>
</evidence>
<feature type="signal peptide" evidence="1">
    <location>
        <begin position="1"/>
        <end position="19"/>
    </location>
</feature>
<dbReference type="EMBL" id="OBMT01000013">
    <property type="protein sequence ID" value="SOC15367.1"/>
    <property type="molecule type" value="Genomic_DNA"/>
</dbReference>
<reference evidence="4" key="1">
    <citation type="submission" date="2017-08" db="EMBL/GenBank/DDBJ databases">
        <authorList>
            <person name="Varghese N."/>
            <person name="Submissions S."/>
        </authorList>
    </citation>
    <scope>NUCLEOTIDE SEQUENCE [LARGE SCALE GENOMIC DNA]</scope>
    <source>
        <strain evidence="4">JA276</strain>
    </source>
</reference>
<protein>
    <submittedName>
        <fullName evidence="3">YpeB-like protein with putative protease inhibitory function</fullName>
    </submittedName>
</protein>
<feature type="chain" id="PRO_5012402730" evidence="1">
    <location>
        <begin position="20"/>
        <end position="85"/>
    </location>
</feature>
<dbReference type="InterPro" id="IPR025711">
    <property type="entry name" value="PepSY"/>
</dbReference>
<proteinExistence type="predicted"/>
<dbReference type="RefSeq" id="WP_097070938.1">
    <property type="nucleotide sequence ID" value="NZ_OBMT01000013.1"/>
</dbReference>
<organism evidence="3 4">
    <name type="scientific">Rhodobacter maris</name>
    <dbReference type="NCBI Taxonomy" id="446682"/>
    <lineage>
        <taxon>Bacteria</taxon>
        <taxon>Pseudomonadati</taxon>
        <taxon>Pseudomonadota</taxon>
        <taxon>Alphaproteobacteria</taxon>
        <taxon>Rhodobacterales</taxon>
        <taxon>Rhodobacter group</taxon>
        <taxon>Rhodobacter</taxon>
    </lineage>
</organism>
<dbReference type="Proteomes" id="UP000219111">
    <property type="component" value="Unassembled WGS sequence"/>
</dbReference>
<dbReference type="AlphaFoldDB" id="A0A285T217"/>
<feature type="domain" description="PepSY" evidence="2">
    <location>
        <begin position="4"/>
        <end position="81"/>
    </location>
</feature>
<accession>A0A285T217</accession>
<evidence type="ECO:0000313" key="4">
    <source>
        <dbReference type="Proteomes" id="UP000219111"/>
    </source>
</evidence>
<name>A0A285T217_9RHOB</name>
<keyword evidence="1" id="KW-0732">Signal</keyword>
<evidence type="ECO:0000313" key="3">
    <source>
        <dbReference type="EMBL" id="SOC15367.1"/>
    </source>
</evidence>